<reference evidence="2" key="1">
    <citation type="submission" date="2016-10" db="EMBL/GenBank/DDBJ databases">
        <authorList>
            <person name="Varghese N."/>
            <person name="Submissions S."/>
        </authorList>
    </citation>
    <scope>NUCLEOTIDE SEQUENCE [LARGE SCALE GENOMIC DNA]</scope>
    <source>
        <strain evidence="2">DSM 23925</strain>
    </source>
</reference>
<dbReference type="RefSeq" id="WP_092207805.1">
    <property type="nucleotide sequence ID" value="NZ_FOVN01000003.1"/>
</dbReference>
<proteinExistence type="predicted"/>
<keyword evidence="2" id="KW-1185">Reference proteome</keyword>
<dbReference type="AlphaFoldDB" id="A0A1I5BFE6"/>
<dbReference type="InterPro" id="IPR014985">
    <property type="entry name" value="WbqC"/>
</dbReference>
<evidence type="ECO:0000313" key="1">
    <source>
        <dbReference type="EMBL" id="SFN73377.1"/>
    </source>
</evidence>
<gene>
    <name evidence="1" type="ORF">SAMN04487989_10393</name>
</gene>
<accession>A0A1I5BFE6</accession>
<name>A0A1I5BFE6_9FLAO</name>
<dbReference type="Proteomes" id="UP000198705">
    <property type="component" value="Unassembled WGS sequence"/>
</dbReference>
<organism evidence="1 2">
    <name type="scientific">Bizionia echini</name>
    <dbReference type="NCBI Taxonomy" id="649333"/>
    <lineage>
        <taxon>Bacteria</taxon>
        <taxon>Pseudomonadati</taxon>
        <taxon>Bacteroidota</taxon>
        <taxon>Flavobacteriia</taxon>
        <taxon>Flavobacteriales</taxon>
        <taxon>Flavobacteriaceae</taxon>
        <taxon>Bizionia</taxon>
    </lineage>
</organism>
<dbReference type="EMBL" id="FOVN01000003">
    <property type="protein sequence ID" value="SFN73377.1"/>
    <property type="molecule type" value="Genomic_DNA"/>
</dbReference>
<dbReference type="Pfam" id="PF08889">
    <property type="entry name" value="WbqC"/>
    <property type="match status" value="1"/>
</dbReference>
<sequence length="206" mass="24284">MNILIHPTYFPNVAHFVAMCQAETITFEMADNFQKQTYRNRTYIYGANGKLLLNIPVVHTQKDRQKYVDVLTFNEENWQRNHWKSIESAYKTSPFFEFYEDELRPLFEEPVSSLLDFNLQCFQTVCNCLQLEIKTNQTTTFEKKPTQYTDLRHLVKAKGEKAPSFESYIQVFNDKHGFINNLSIIDLLCNEGPNALNYLESQKIVW</sequence>
<protein>
    <submittedName>
        <fullName evidence="1">WbqC-like protein family protein</fullName>
    </submittedName>
</protein>
<evidence type="ECO:0000313" key="2">
    <source>
        <dbReference type="Proteomes" id="UP000198705"/>
    </source>
</evidence>
<dbReference type="OrthoDB" id="1523452at2"/>
<dbReference type="STRING" id="649333.SAMN04487989_10393"/>